<evidence type="ECO:0000313" key="3">
    <source>
        <dbReference type="Proteomes" id="UP000662618"/>
    </source>
</evidence>
<dbReference type="RefSeq" id="WP_162087745.1">
    <property type="nucleotide sequence ID" value="NZ_CAJIMS010000001.1"/>
</dbReference>
<dbReference type="InterPro" id="IPR014922">
    <property type="entry name" value="YdhG-like"/>
</dbReference>
<feature type="domain" description="YdhG-like" evidence="1">
    <location>
        <begin position="22"/>
        <end position="114"/>
    </location>
</feature>
<organism evidence="2 3">
    <name type="scientific">Chryseobacterium aquaeductus</name>
    <dbReference type="NCBI Taxonomy" id="2675056"/>
    <lineage>
        <taxon>Bacteria</taxon>
        <taxon>Pseudomonadati</taxon>
        <taxon>Bacteroidota</taxon>
        <taxon>Flavobacteriia</taxon>
        <taxon>Flavobacteriales</taxon>
        <taxon>Weeksellaceae</taxon>
        <taxon>Chryseobacterium group</taxon>
        <taxon>Chryseobacterium</taxon>
    </lineage>
</organism>
<dbReference type="Pfam" id="PF08818">
    <property type="entry name" value="DUF1801"/>
    <property type="match status" value="1"/>
</dbReference>
<comment type="caution">
    <text evidence="2">The sequence shown here is derived from an EMBL/GenBank/DDBJ whole genome shotgun (WGS) entry which is preliminary data.</text>
</comment>
<dbReference type="AlphaFoldDB" id="A0A9N8MF64"/>
<dbReference type="Gene3D" id="3.90.1150.200">
    <property type="match status" value="1"/>
</dbReference>
<evidence type="ECO:0000259" key="1">
    <source>
        <dbReference type="Pfam" id="PF08818"/>
    </source>
</evidence>
<evidence type="ECO:0000313" key="2">
    <source>
        <dbReference type="EMBL" id="CAD7805198.1"/>
    </source>
</evidence>
<dbReference type="SUPFAM" id="SSF159888">
    <property type="entry name" value="YdhG-like"/>
    <property type="match status" value="1"/>
</dbReference>
<keyword evidence="3" id="KW-1185">Reference proteome</keyword>
<name>A0A9N8MF64_9FLAO</name>
<protein>
    <recommendedName>
        <fullName evidence="1">YdhG-like domain-containing protein</fullName>
    </recommendedName>
</protein>
<gene>
    <name evidence="2" type="ORF">CHRY9390_01332</name>
</gene>
<proteinExistence type="predicted"/>
<dbReference type="EMBL" id="CAJIMS010000001">
    <property type="protein sequence ID" value="CAD7805198.1"/>
    <property type="molecule type" value="Genomic_DNA"/>
</dbReference>
<dbReference type="Proteomes" id="UP000662618">
    <property type="component" value="Unassembled WGS sequence"/>
</dbReference>
<reference evidence="2" key="1">
    <citation type="submission" date="2020-12" db="EMBL/GenBank/DDBJ databases">
        <authorList>
            <person name="Rodrigo-Torres L."/>
            <person name="Arahal R. D."/>
            <person name="Lucena T."/>
        </authorList>
    </citation>
    <scope>NUCLEOTIDE SEQUENCE</scope>
    <source>
        <strain evidence="2">CECT 9390</strain>
    </source>
</reference>
<accession>A0A9N8MF64</accession>
<sequence>MKNAFKTIDEYFVLFPKDLQIKLEVLRATIHSQHSEIEEYIGYQMPAFRYNGKPLVYFAGYKKHIGFYPGNEGITQFENHFNERKFKFSKGAVQFPLDKDLPLDLIKKIVQFRMKEIDHKKS</sequence>